<dbReference type="Pfam" id="PF13814">
    <property type="entry name" value="Replic_Relax"/>
    <property type="match status" value="1"/>
</dbReference>
<keyword evidence="2" id="KW-1185">Reference proteome</keyword>
<comment type="caution">
    <text evidence="1">The sequence shown here is derived from an EMBL/GenBank/DDBJ whole genome shotgun (WGS) entry which is preliminary data.</text>
</comment>
<evidence type="ECO:0000313" key="2">
    <source>
        <dbReference type="Proteomes" id="UP001602245"/>
    </source>
</evidence>
<name>A0ABW6W5A4_9ACTN</name>
<protein>
    <submittedName>
        <fullName evidence="1">Replication-relaxation family protein</fullName>
    </submittedName>
</protein>
<dbReference type="Proteomes" id="UP001602245">
    <property type="component" value="Unassembled WGS sequence"/>
</dbReference>
<dbReference type="EMBL" id="JBIAZU010000001">
    <property type="protein sequence ID" value="MFF5288489.1"/>
    <property type="molecule type" value="Genomic_DNA"/>
</dbReference>
<evidence type="ECO:0000313" key="1">
    <source>
        <dbReference type="EMBL" id="MFF5288489.1"/>
    </source>
</evidence>
<organism evidence="1 2">
    <name type="scientific">Paractinoplanes globisporus</name>
    <dbReference type="NCBI Taxonomy" id="113565"/>
    <lineage>
        <taxon>Bacteria</taxon>
        <taxon>Bacillati</taxon>
        <taxon>Actinomycetota</taxon>
        <taxon>Actinomycetes</taxon>
        <taxon>Micromonosporales</taxon>
        <taxon>Micromonosporaceae</taxon>
        <taxon>Paractinoplanes</taxon>
    </lineage>
</organism>
<dbReference type="RefSeq" id="WP_020511179.1">
    <property type="nucleotide sequence ID" value="NZ_JBIAZU010000001.1"/>
</dbReference>
<gene>
    <name evidence="1" type="ORF">ACFY35_03565</name>
</gene>
<sequence length="45" mass="5002">MQVALTGRHLVLLGWLADHGVLTAEQIAAALFPSVDFAQRRLRRC</sequence>
<reference evidence="1 2" key="1">
    <citation type="submission" date="2024-10" db="EMBL/GenBank/DDBJ databases">
        <title>The Natural Products Discovery Center: Release of the First 8490 Sequenced Strains for Exploring Actinobacteria Biosynthetic Diversity.</title>
        <authorList>
            <person name="Kalkreuter E."/>
            <person name="Kautsar S.A."/>
            <person name="Yang D."/>
            <person name="Bader C.D."/>
            <person name="Teijaro C.N."/>
            <person name="Fluegel L."/>
            <person name="Davis C.M."/>
            <person name="Simpson J.R."/>
            <person name="Lauterbach L."/>
            <person name="Steele A.D."/>
            <person name="Gui C."/>
            <person name="Meng S."/>
            <person name="Li G."/>
            <person name="Viehrig K."/>
            <person name="Ye F."/>
            <person name="Su P."/>
            <person name="Kiefer A.F."/>
            <person name="Nichols A."/>
            <person name="Cepeda A.J."/>
            <person name="Yan W."/>
            <person name="Fan B."/>
            <person name="Jiang Y."/>
            <person name="Adhikari A."/>
            <person name="Zheng C.-J."/>
            <person name="Schuster L."/>
            <person name="Cowan T.M."/>
            <person name="Smanski M.J."/>
            <person name="Chevrette M.G."/>
            <person name="De Carvalho L.P.S."/>
            <person name="Shen B."/>
        </authorList>
    </citation>
    <scope>NUCLEOTIDE SEQUENCE [LARGE SCALE GENOMIC DNA]</scope>
    <source>
        <strain evidence="1 2">NPDC000087</strain>
    </source>
</reference>
<accession>A0ABW6W5A4</accession>
<dbReference type="InterPro" id="IPR025855">
    <property type="entry name" value="Replic_Relax"/>
</dbReference>
<proteinExistence type="predicted"/>